<dbReference type="Proteomes" id="UP000522688">
    <property type="component" value="Unassembled WGS sequence"/>
</dbReference>
<name>A0A7W3JJF7_9MICO</name>
<reference evidence="2 4" key="2">
    <citation type="submission" date="2020-07" db="EMBL/GenBank/DDBJ databases">
        <title>Sequencing the genomes of 1000 actinobacteria strains.</title>
        <authorList>
            <person name="Klenk H.-P."/>
        </authorList>
    </citation>
    <scope>NUCLEOTIDE SEQUENCE [LARGE SCALE GENOMIC DNA]</scope>
    <source>
        <strain evidence="2 4">DSM 10309</strain>
    </source>
</reference>
<organism evidence="2 4">
    <name type="scientific">Frigoribacterium faeni</name>
    <dbReference type="NCBI Taxonomy" id="145483"/>
    <lineage>
        <taxon>Bacteria</taxon>
        <taxon>Bacillati</taxon>
        <taxon>Actinomycetota</taxon>
        <taxon>Actinomycetes</taxon>
        <taxon>Micrococcales</taxon>
        <taxon>Microbacteriaceae</taxon>
        <taxon>Frigoribacterium</taxon>
    </lineage>
</organism>
<keyword evidence="3" id="KW-1185">Reference proteome</keyword>
<dbReference type="Proteomes" id="UP000321154">
    <property type="component" value="Unassembled WGS sequence"/>
</dbReference>
<protein>
    <submittedName>
        <fullName evidence="2">Uncharacterized protein</fullName>
    </submittedName>
</protein>
<proteinExistence type="predicted"/>
<dbReference type="AlphaFoldDB" id="A0A7W3JJF7"/>
<sequence length="78" mass="8832">MADLADVRWNDEARDKILTDADNVLRDAVRDAAAAHSGESWEESFKAINDAVKDRFIDYEPGPDVRKYAEAIERGEYS</sequence>
<dbReference type="OrthoDB" id="5120663at2"/>
<evidence type="ECO:0000313" key="1">
    <source>
        <dbReference type="EMBL" id="GEK82138.1"/>
    </source>
</evidence>
<evidence type="ECO:0000313" key="2">
    <source>
        <dbReference type="EMBL" id="MBA8813886.1"/>
    </source>
</evidence>
<dbReference type="RefSeq" id="WP_146852545.1">
    <property type="nucleotide sequence ID" value="NZ_BAAAHR010000003.1"/>
</dbReference>
<comment type="caution">
    <text evidence="2">The sequence shown here is derived from an EMBL/GenBank/DDBJ whole genome shotgun (WGS) entry which is preliminary data.</text>
</comment>
<accession>A0A7W3JJF7</accession>
<gene>
    <name evidence="2" type="ORF">FB463_002135</name>
    <name evidence="1" type="ORF">FFA01_04470</name>
</gene>
<evidence type="ECO:0000313" key="4">
    <source>
        <dbReference type="Proteomes" id="UP000522688"/>
    </source>
</evidence>
<reference evidence="1 3" key="1">
    <citation type="submission" date="2019-07" db="EMBL/GenBank/DDBJ databases">
        <title>Whole genome shotgun sequence of Frigoribacterium faeni NBRC 103066.</title>
        <authorList>
            <person name="Hosoyama A."/>
            <person name="Uohara A."/>
            <person name="Ohji S."/>
            <person name="Ichikawa N."/>
        </authorList>
    </citation>
    <scope>NUCLEOTIDE SEQUENCE [LARGE SCALE GENOMIC DNA]</scope>
    <source>
        <strain evidence="1 3">NBRC 103066</strain>
    </source>
</reference>
<evidence type="ECO:0000313" key="3">
    <source>
        <dbReference type="Proteomes" id="UP000321154"/>
    </source>
</evidence>
<dbReference type="EMBL" id="JACGWW010000002">
    <property type="protein sequence ID" value="MBA8813886.1"/>
    <property type="molecule type" value="Genomic_DNA"/>
</dbReference>
<dbReference type="EMBL" id="BJUV01000003">
    <property type="protein sequence ID" value="GEK82138.1"/>
    <property type="molecule type" value="Genomic_DNA"/>
</dbReference>